<reference evidence="2" key="1">
    <citation type="submission" date="2017-08" db="EMBL/GenBank/DDBJ databases">
        <authorList>
            <person name="Varghese N."/>
            <person name="Submissions S."/>
        </authorList>
    </citation>
    <scope>NUCLEOTIDE SEQUENCE [LARGE SCALE GENOMIC DNA]</scope>
    <source>
        <strain evidence="2">JC22</strain>
    </source>
</reference>
<evidence type="ECO:0000313" key="1">
    <source>
        <dbReference type="EMBL" id="SOC09027.1"/>
    </source>
</evidence>
<dbReference type="Proteomes" id="UP000219636">
    <property type="component" value="Unassembled WGS sequence"/>
</dbReference>
<dbReference type="AlphaFoldDB" id="A0A285SLY1"/>
<accession>A0A285SLY1</accession>
<keyword evidence="2" id="KW-1185">Reference proteome</keyword>
<sequence>MLISRSLNFQHHDLLTVQMLEGLRDNTLEGVLAAFITYADGIVNGLTVTMDMEHQICISPGVIKWNNKLYVMTEEERIPLEKDCRHGLIVARPTETAFIVTTTSQLDEGDLELSRFERDTGSLVSVPQQFNQLKYLNQFDIRYRKIGGCDQQLTYGSEFARLFAQSLLSCPGVTMSDTAFAWQAIQHPPTKTMWETFLKQNELNWLEDSKEFYEQLIRLLNKKMETPSTPYFVQREQPTAIKVNENIGIIVD</sequence>
<name>A0A285SLY1_9BACL</name>
<evidence type="ECO:0000313" key="2">
    <source>
        <dbReference type="Proteomes" id="UP000219636"/>
    </source>
</evidence>
<organism evidence="1 2">
    <name type="scientific">Ureibacillus xyleni</name>
    <dbReference type="NCBI Taxonomy" id="614648"/>
    <lineage>
        <taxon>Bacteria</taxon>
        <taxon>Bacillati</taxon>
        <taxon>Bacillota</taxon>
        <taxon>Bacilli</taxon>
        <taxon>Bacillales</taxon>
        <taxon>Caryophanaceae</taxon>
        <taxon>Ureibacillus</taxon>
    </lineage>
</organism>
<dbReference type="OrthoDB" id="1664853at2"/>
<protein>
    <submittedName>
        <fullName evidence="1">Uncharacterized protein</fullName>
    </submittedName>
</protein>
<gene>
    <name evidence="1" type="ORF">SAMN05880501_105169</name>
</gene>
<dbReference type="RefSeq" id="WP_097073428.1">
    <property type="nucleotide sequence ID" value="NZ_OBMQ01000005.1"/>
</dbReference>
<dbReference type="EMBL" id="OBMQ01000005">
    <property type="protein sequence ID" value="SOC09027.1"/>
    <property type="molecule type" value="Genomic_DNA"/>
</dbReference>
<proteinExistence type="predicted"/>